<dbReference type="Pfam" id="PF12246">
    <property type="entry name" value="MKT1_C"/>
    <property type="match status" value="1"/>
</dbReference>
<dbReference type="InterPro" id="IPR022039">
    <property type="entry name" value="MKT1_C"/>
</dbReference>
<dbReference type="CDD" id="cd09858">
    <property type="entry name" value="PIN_MKT1"/>
    <property type="match status" value="1"/>
</dbReference>
<dbReference type="InterPro" id="IPR006084">
    <property type="entry name" value="XPG/Rad2"/>
</dbReference>
<dbReference type="InterPro" id="IPR029060">
    <property type="entry name" value="PIN-like_dom_sf"/>
</dbReference>
<dbReference type="GO" id="GO:0004518">
    <property type="term" value="F:nuclease activity"/>
    <property type="evidence" value="ECO:0007669"/>
    <property type="project" value="InterPro"/>
</dbReference>
<dbReference type="GO" id="GO:0006974">
    <property type="term" value="P:DNA damage response"/>
    <property type="evidence" value="ECO:0007669"/>
    <property type="project" value="UniProtKB-ARBA"/>
</dbReference>
<evidence type="ECO:0000313" key="5">
    <source>
        <dbReference type="Proteomes" id="UP001217417"/>
    </source>
</evidence>
<dbReference type="CDD" id="cd09902">
    <property type="entry name" value="H3TH_MKT1"/>
    <property type="match status" value="1"/>
</dbReference>
<organism evidence="4 5">
    <name type="scientific">Lipomyces tetrasporus</name>
    <dbReference type="NCBI Taxonomy" id="54092"/>
    <lineage>
        <taxon>Eukaryota</taxon>
        <taxon>Fungi</taxon>
        <taxon>Dikarya</taxon>
        <taxon>Ascomycota</taxon>
        <taxon>Saccharomycotina</taxon>
        <taxon>Lipomycetes</taxon>
        <taxon>Lipomycetales</taxon>
        <taxon>Lipomycetaceae</taxon>
        <taxon>Lipomyces</taxon>
    </lineage>
</organism>
<comment type="similarity">
    <text evidence="2">Belongs to the XPG/RAD2 endonuclease family.</text>
</comment>
<dbReference type="PANTHER" id="PTHR11081:SF32">
    <property type="entry name" value="POST-TRANSCRIPTIONAL REGULATOR MKT1"/>
    <property type="match status" value="1"/>
</dbReference>
<evidence type="ECO:0000256" key="1">
    <source>
        <dbReference type="ARBA" id="ARBA00022845"/>
    </source>
</evidence>
<dbReference type="PANTHER" id="PTHR11081">
    <property type="entry name" value="FLAP ENDONUCLEASE FAMILY MEMBER"/>
    <property type="match status" value="1"/>
</dbReference>
<dbReference type="GO" id="GO:0006417">
    <property type="term" value="P:regulation of translation"/>
    <property type="evidence" value="ECO:0007669"/>
    <property type="project" value="UniProtKB-KW"/>
</dbReference>
<proteinExistence type="inferred from homology"/>
<feature type="domain" description="XPG-I" evidence="3">
    <location>
        <begin position="144"/>
        <end position="217"/>
    </location>
</feature>
<accession>A0AAD7QYX9</accession>
<dbReference type="AlphaFoldDB" id="A0AAD7QYX9"/>
<dbReference type="Gene3D" id="3.40.50.1010">
    <property type="entry name" value="5'-nuclease"/>
    <property type="match status" value="1"/>
</dbReference>
<reference evidence="4" key="1">
    <citation type="submission" date="2023-03" db="EMBL/GenBank/DDBJ databases">
        <title>Near-Complete genome sequence of Lipomyces tetrasporous NRRL Y-64009, an oleaginous yeast capable of growing on lignocellulosic hydrolysates.</title>
        <authorList>
            <consortium name="Lawrence Berkeley National Laboratory"/>
            <person name="Jagtap S.S."/>
            <person name="Liu J.-J."/>
            <person name="Walukiewicz H.E."/>
            <person name="Pangilinan J."/>
            <person name="Lipzen A."/>
            <person name="Ahrendt S."/>
            <person name="Koriabine M."/>
            <person name="Cobaugh K."/>
            <person name="Salamov A."/>
            <person name="Yoshinaga Y."/>
            <person name="Ng V."/>
            <person name="Daum C."/>
            <person name="Grigoriev I.V."/>
            <person name="Slininger P.J."/>
            <person name="Dien B.S."/>
            <person name="Jin Y.-S."/>
            <person name="Rao C.V."/>
        </authorList>
    </citation>
    <scope>NUCLEOTIDE SEQUENCE</scope>
    <source>
        <strain evidence="4">NRRL Y-64009</strain>
    </source>
</reference>
<dbReference type="Proteomes" id="UP001217417">
    <property type="component" value="Unassembled WGS sequence"/>
</dbReference>
<keyword evidence="1" id="KW-0810">Translation regulation</keyword>
<dbReference type="SMART" id="SM00484">
    <property type="entry name" value="XPGI"/>
    <property type="match status" value="1"/>
</dbReference>
<evidence type="ECO:0000313" key="4">
    <source>
        <dbReference type="EMBL" id="KAJ8103950.1"/>
    </source>
</evidence>
<dbReference type="InterPro" id="IPR022040">
    <property type="entry name" value="MKT1_N"/>
</dbReference>
<dbReference type="RefSeq" id="XP_056047400.1">
    <property type="nucleotide sequence ID" value="XM_056186328.1"/>
</dbReference>
<gene>
    <name evidence="4" type="ORF">POJ06DRAFT_243214</name>
</gene>
<evidence type="ECO:0000256" key="2">
    <source>
        <dbReference type="ARBA" id="ARBA00024023"/>
    </source>
</evidence>
<keyword evidence="5" id="KW-1185">Reference proteome</keyword>
<dbReference type="EMBL" id="JARPMG010000001">
    <property type="protein sequence ID" value="KAJ8103950.1"/>
    <property type="molecule type" value="Genomic_DNA"/>
</dbReference>
<dbReference type="SUPFAM" id="SSF88723">
    <property type="entry name" value="PIN domain-like"/>
    <property type="match status" value="1"/>
</dbReference>
<comment type="caution">
    <text evidence="4">The sequence shown here is derived from an EMBL/GenBank/DDBJ whole genome shotgun (WGS) entry which is preliminary data.</text>
</comment>
<dbReference type="Pfam" id="PF12247">
    <property type="entry name" value="MKT1_N"/>
    <property type="match status" value="1"/>
</dbReference>
<dbReference type="InterPro" id="IPR006086">
    <property type="entry name" value="XPG-I_dom"/>
</dbReference>
<evidence type="ECO:0000259" key="3">
    <source>
        <dbReference type="SMART" id="SM00484"/>
    </source>
</evidence>
<protein>
    <submittedName>
        <fullName evidence="4">Temperature dependent protein affecting M2 dsRNA replication-domain-containing protein</fullName>
    </submittedName>
</protein>
<dbReference type="GeneID" id="80881494"/>
<dbReference type="InterPro" id="IPR037314">
    <property type="entry name" value="MKT1_H3TH"/>
</dbReference>
<name>A0AAD7QYX9_9ASCO</name>
<sequence>MTIKALNNFIHDRKQARGLPLTILKVTVLGIDAEYFFLQQLSPPGKKEPLLHALGGLPFSLKSCIETFLQGLRAAGIKPVFVFKGIQLYKNERPFARPDVRQQKRADAWEAYDKAKGETAVNIFNEIEPIPVSEVSRYAMKLLNDNGVDYMVAPYNSWAQLVYLLKHEKKFIDAIYGPTEVLLYDVERVITSIDFAGGGLLWINKRNLLAELGGLGSEQLLDLAVLCGLEFSSPFPLIDQPHLTGTMAVRSARDLIRNFVSGYGAVMAYEENPLVKESNYVDTYRRAYCAIKYHVIYTDKGGLEPIVTENAPNDIHDFITQRLPPELYFYLTKGIVGPEILNALTSGKLIEVVPLDGGESLEYRRFLSDLESMRSQSLSLLTQPLHRFYQAKRVHIVYWYDRNNEHEIPHRLTPTTYETVNSWNVHSNVLDPKLAELNQKDVNLEFAVVSLDDEKFAASTITPKTPSHLLETSKEILANTYWRFLQLRSFVTPQHILTPWGKALVTALTASRTEDLFAEPLIVALELIRFKALTAKAYTPSYTGLPIRGTDVEKAHILLIARVASLLPINHMPIGFSGPLSRNLLSFNSFIAKYSQIARTLIETTVFSLLANSDANRLAEDNAGWAKLGISLPFMSGPNSGLGIAMKTYLDELCGKPEPTDSSEREKMKEELKKLFAHALDVVGDIERGFRLWDTVVEAVKVAAKEGAMTNAEATAFTDADAWVQQRR</sequence>
<dbReference type="GO" id="GO:0003730">
    <property type="term" value="F:mRNA 3'-UTR binding"/>
    <property type="evidence" value="ECO:0007669"/>
    <property type="project" value="TreeGrafter"/>
</dbReference>